<evidence type="ECO:0000256" key="5">
    <source>
        <dbReference type="ARBA" id="ARBA00022679"/>
    </source>
</evidence>
<keyword evidence="8 12" id="KW-1133">Transmembrane helix</keyword>
<evidence type="ECO:0000256" key="10">
    <source>
        <dbReference type="ARBA" id="ARBA00023315"/>
    </source>
</evidence>
<dbReference type="AlphaFoldDB" id="A0A9X1YXZ9"/>
<name>A0A9X1YXZ9_9PSED</name>
<dbReference type="EMBL" id="JALQCW010000028">
    <property type="protein sequence ID" value="MCK9798535.1"/>
    <property type="molecule type" value="Genomic_DNA"/>
</dbReference>
<keyword evidence="6 11" id="KW-0812">Transmembrane</keyword>
<dbReference type="InterPro" id="IPR028362">
    <property type="entry name" value="AlgI"/>
</dbReference>
<evidence type="ECO:0000256" key="12">
    <source>
        <dbReference type="SAM" id="Phobius"/>
    </source>
</evidence>
<dbReference type="EC" id="2.3.1.-" evidence="11"/>
<feature type="transmembrane region" description="Helical" evidence="12">
    <location>
        <begin position="237"/>
        <end position="259"/>
    </location>
</feature>
<protein>
    <recommendedName>
        <fullName evidence="11">Probable alginate O-acetylase</fullName>
        <ecNumber evidence="11">2.3.1.-</ecNumber>
    </recommendedName>
</protein>
<keyword evidence="7 11" id="KW-0016">Alginate biosynthesis</keyword>
<dbReference type="InterPro" id="IPR024194">
    <property type="entry name" value="Ac/AlaTfrase_AlgI/DltB"/>
</dbReference>
<dbReference type="RefSeq" id="WP_268265312.1">
    <property type="nucleotide sequence ID" value="NZ_JALQCW010000028.1"/>
</dbReference>
<keyword evidence="4 11" id="KW-1003">Cell membrane</keyword>
<feature type="transmembrane region" description="Helical" evidence="12">
    <location>
        <begin position="6"/>
        <end position="24"/>
    </location>
</feature>
<comment type="caution">
    <text evidence="13">The sequence shown here is derived from an EMBL/GenBank/DDBJ whole genome shotgun (WGS) entry which is preliminary data.</text>
</comment>
<evidence type="ECO:0000256" key="6">
    <source>
        <dbReference type="ARBA" id="ARBA00022692"/>
    </source>
</evidence>
<dbReference type="GO" id="GO:0042121">
    <property type="term" value="P:alginic acid biosynthetic process"/>
    <property type="evidence" value="ECO:0007669"/>
    <property type="project" value="UniProtKB-UniRule"/>
</dbReference>
<feature type="transmembrane region" description="Helical" evidence="12">
    <location>
        <begin position="190"/>
        <end position="209"/>
    </location>
</feature>
<comment type="subcellular location">
    <subcellularLocation>
        <location evidence="1">Cell inner membrane</location>
        <topology evidence="1">Multi-pass membrane protein</topology>
    </subcellularLocation>
</comment>
<keyword evidence="10 11" id="KW-0012">Acyltransferase</keyword>
<comment type="pathway">
    <text evidence="2 11">Glycan biosynthesis; alginate biosynthesis.</text>
</comment>
<dbReference type="PIRSF" id="PIRSF016636">
    <property type="entry name" value="AlgI_DltB"/>
    <property type="match status" value="1"/>
</dbReference>
<reference evidence="13 14" key="1">
    <citation type="journal article" date="2022" name="Int. J. Syst. Evol. Microbiol.">
        <title>Pseudomonas aegrilactucae sp. nov. and Pseudomonas morbosilactucae sp. nov., pathogens causing bacterial rot of lettuce in Japan.</title>
        <authorList>
            <person name="Sawada H."/>
            <person name="Fujikawa T."/>
            <person name="Satou M."/>
        </authorList>
    </citation>
    <scope>NUCLEOTIDE SEQUENCE [LARGE SCALE GENOMIC DNA]</scope>
    <source>
        <strain evidence="13 14">MAFF 302030</strain>
    </source>
</reference>
<dbReference type="PIRSF" id="PIRSF500217">
    <property type="entry name" value="AlgI"/>
    <property type="match status" value="1"/>
</dbReference>
<evidence type="ECO:0000256" key="1">
    <source>
        <dbReference type="ARBA" id="ARBA00004429"/>
    </source>
</evidence>
<feature type="transmembrane region" description="Helical" evidence="12">
    <location>
        <begin position="73"/>
        <end position="90"/>
    </location>
</feature>
<feature type="transmembrane region" description="Helical" evidence="12">
    <location>
        <begin position="436"/>
        <end position="464"/>
    </location>
</feature>
<feature type="transmembrane region" description="Helical" evidence="12">
    <location>
        <begin position="31"/>
        <end position="53"/>
    </location>
</feature>
<evidence type="ECO:0000256" key="3">
    <source>
        <dbReference type="ARBA" id="ARBA00010323"/>
    </source>
</evidence>
<evidence type="ECO:0000313" key="14">
    <source>
        <dbReference type="Proteomes" id="UP001155059"/>
    </source>
</evidence>
<dbReference type="InterPro" id="IPR051085">
    <property type="entry name" value="MB_O-acyltransferase"/>
</dbReference>
<organism evidence="13 14">
    <name type="scientific">Pseudomonas morbosilactucae</name>
    <dbReference type="NCBI Taxonomy" id="2938197"/>
    <lineage>
        <taxon>Bacteria</taxon>
        <taxon>Pseudomonadati</taxon>
        <taxon>Pseudomonadota</taxon>
        <taxon>Gammaproteobacteria</taxon>
        <taxon>Pseudomonadales</taxon>
        <taxon>Pseudomonadaceae</taxon>
        <taxon>Pseudomonas</taxon>
    </lineage>
</organism>
<dbReference type="Proteomes" id="UP001155059">
    <property type="component" value="Unassembled WGS sequence"/>
</dbReference>
<feature type="transmembrane region" description="Helical" evidence="12">
    <location>
        <begin position="405"/>
        <end position="424"/>
    </location>
</feature>
<evidence type="ECO:0000256" key="8">
    <source>
        <dbReference type="ARBA" id="ARBA00022989"/>
    </source>
</evidence>
<feature type="transmembrane region" description="Helical" evidence="12">
    <location>
        <begin position="111"/>
        <end position="131"/>
    </location>
</feature>
<proteinExistence type="inferred from homology"/>
<dbReference type="GO" id="GO:0005886">
    <property type="term" value="C:plasma membrane"/>
    <property type="evidence" value="ECO:0007669"/>
    <property type="project" value="UniProtKB-SubCell"/>
</dbReference>
<evidence type="ECO:0000256" key="9">
    <source>
        <dbReference type="ARBA" id="ARBA00023136"/>
    </source>
</evidence>
<comment type="similarity">
    <text evidence="3 11">Belongs to the membrane-bound acyltransferase family.</text>
</comment>
<evidence type="ECO:0000256" key="11">
    <source>
        <dbReference type="PIRNR" id="PIRNR016636"/>
    </source>
</evidence>
<accession>A0A9X1YXZ9</accession>
<keyword evidence="5 11" id="KW-0808">Transferase</keyword>
<gene>
    <name evidence="13" type="ORF">M1B34_12570</name>
</gene>
<dbReference type="PANTHER" id="PTHR13285">
    <property type="entry name" value="ACYLTRANSFERASE"/>
    <property type="match status" value="1"/>
</dbReference>
<feature type="transmembrane region" description="Helical" evidence="12">
    <location>
        <begin position="151"/>
        <end position="169"/>
    </location>
</feature>
<sequence length="466" mass="52036">MSYLSIEFGLCFILFFVLYWSLCWSLRLQNLLLLAASYGILASFSLDFLYILLGYSALVYGLGHLARRYPGRTFVNGLILLLVLGCFYLFKYQDFFTSSVQAGLAQFGLEVSLPLLEVLLPVGLSFYTFHSVSYLVSINRGEMQPGSPLDLALYLAFFPSLIAGPVNRASHMLPQIRPPQLREVLEPQRALGLIALAVVKLFFLSSWLANEWVDPVFDSPVSFSAEQILRSVYGYSFLIYFNFSGYTDLVTGIALLLGFRLPQNFNYPYAARNLKEFWGRWHISLSTFIRDYVYIPLGGNRRGVWRGNLNMLLAMLISGLWHGASANFIIWGALHGVGLALYKLCSSWLPERSSGLVGDLLARLLTFHYVALAWIFFRCATFSDALDMFAGLGGLSLAGLARDGAVLLGCLLFVAFYPLVVALLRRVFEASTRLPWLLYPLPVGLFIGLVIFASPSGVPGFIYASF</sequence>
<evidence type="ECO:0000256" key="7">
    <source>
        <dbReference type="ARBA" id="ARBA00022841"/>
    </source>
</evidence>
<evidence type="ECO:0000256" key="2">
    <source>
        <dbReference type="ARBA" id="ARBA00005182"/>
    </source>
</evidence>
<keyword evidence="9 11" id="KW-0472">Membrane</keyword>
<dbReference type="GO" id="GO:0016746">
    <property type="term" value="F:acyltransferase activity"/>
    <property type="evidence" value="ECO:0007669"/>
    <property type="project" value="UniProtKB-KW"/>
</dbReference>
<dbReference type="Pfam" id="PF03062">
    <property type="entry name" value="MBOAT"/>
    <property type="match status" value="1"/>
</dbReference>
<reference evidence="13 14" key="2">
    <citation type="journal article" date="2023" name="Plant Pathol.">
        <title>Dismantling and reorganizing Pseudomonas marginalis sensu#lato.</title>
        <authorList>
            <person name="Sawada H."/>
            <person name="Fujikawa T."/>
            <person name="Satou M."/>
        </authorList>
    </citation>
    <scope>NUCLEOTIDE SEQUENCE [LARGE SCALE GENOMIC DNA]</scope>
    <source>
        <strain evidence="13 14">MAFF 302030</strain>
    </source>
</reference>
<evidence type="ECO:0000313" key="13">
    <source>
        <dbReference type="EMBL" id="MCK9798535.1"/>
    </source>
</evidence>
<dbReference type="InterPro" id="IPR004299">
    <property type="entry name" value="MBOAT_fam"/>
</dbReference>
<dbReference type="PANTHER" id="PTHR13285:SF23">
    <property type="entry name" value="TEICHOIC ACID D-ALANYLTRANSFERASE"/>
    <property type="match status" value="1"/>
</dbReference>
<evidence type="ECO:0000256" key="4">
    <source>
        <dbReference type="ARBA" id="ARBA00022475"/>
    </source>
</evidence>
<keyword evidence="11" id="KW-0997">Cell inner membrane</keyword>